<dbReference type="NCBIfam" id="TIGR01439">
    <property type="entry name" value="lp_hng_hel_AbrB"/>
    <property type="match status" value="1"/>
</dbReference>
<dbReference type="Gene3D" id="3.30.450.40">
    <property type="match status" value="1"/>
</dbReference>
<dbReference type="InterPro" id="IPR029016">
    <property type="entry name" value="GAF-like_dom_sf"/>
</dbReference>
<dbReference type="SMART" id="SM00966">
    <property type="entry name" value="SpoVT_AbrB"/>
    <property type="match status" value="1"/>
</dbReference>
<sequence length="179" mass="20319">MKATGIVRRIDDLGRIVIPKELRRTFRLKEGDPLEFFTENGEIILKKYSPMISLEIVAEKYADTLYATLKKPVIICDTDRVIAIAGIPKKQLMGKMVSSVLEEVMKSQKEYRWNGKDTILLHPIENYDLEAIAAAPITMFEQLYGTMLLMGEESPKPATDEDIRILSVAAMLLEKELDD</sequence>
<dbReference type="Proteomes" id="UP000462501">
    <property type="component" value="Unassembled WGS sequence"/>
</dbReference>
<reference evidence="3 4" key="1">
    <citation type="submission" date="2019-06" db="EMBL/GenBank/DDBJ databases">
        <title>Draft genome sequences of 15 bacterial species constituting the stable defined intestinal microbiota of the GM15 gnotobiotic mouse model.</title>
        <authorList>
            <person name="Elie C."/>
            <person name="Mathieu A."/>
            <person name="Saliou A."/>
            <person name="Darnaud M."/>
            <person name="Leulier F."/>
            <person name="Tamellini A."/>
        </authorList>
    </citation>
    <scope>NUCLEOTIDE SEQUENCE [LARGE SCALE GENOMIC DNA]</scope>
    <source>
        <strain evidence="3 4">JM4-15</strain>
    </source>
</reference>
<dbReference type="Gene3D" id="2.10.260.10">
    <property type="match status" value="1"/>
</dbReference>
<dbReference type="InterPro" id="IPR052731">
    <property type="entry name" value="B_subtilis_Trans_State_Reg"/>
</dbReference>
<dbReference type="PANTHER" id="PTHR36432:SF1">
    <property type="entry name" value="STAGE V SPORULATION PROTEIN T"/>
    <property type="match status" value="1"/>
</dbReference>
<feature type="domain" description="SpoVT-AbrB" evidence="2">
    <location>
        <begin position="5"/>
        <end position="50"/>
    </location>
</feature>
<dbReference type="EMBL" id="VIQT01000002">
    <property type="protein sequence ID" value="NDO37765.1"/>
    <property type="molecule type" value="Genomic_DNA"/>
</dbReference>
<dbReference type="AlphaFoldDB" id="A0A845SQ71"/>
<dbReference type="PANTHER" id="PTHR36432">
    <property type="match status" value="1"/>
</dbReference>
<evidence type="ECO:0000313" key="3">
    <source>
        <dbReference type="EMBL" id="NDO37765.1"/>
    </source>
</evidence>
<evidence type="ECO:0000256" key="1">
    <source>
        <dbReference type="PROSITE-ProRule" id="PRU01076"/>
    </source>
</evidence>
<dbReference type="InterPro" id="IPR007159">
    <property type="entry name" value="SpoVT-AbrB_dom"/>
</dbReference>
<evidence type="ECO:0000313" key="4">
    <source>
        <dbReference type="Proteomes" id="UP000462501"/>
    </source>
</evidence>
<dbReference type="RefSeq" id="WP_162220248.1">
    <property type="nucleotide sequence ID" value="NZ_VIQT01000002.1"/>
</dbReference>
<comment type="caution">
    <text evidence="3">The sequence shown here is derived from an EMBL/GenBank/DDBJ whole genome shotgun (WGS) entry which is preliminary data.</text>
</comment>
<gene>
    <name evidence="3" type="ORF">FMM72_00630</name>
</gene>
<dbReference type="Pfam" id="PF15714">
    <property type="entry name" value="SpoVT_C"/>
    <property type="match status" value="1"/>
</dbReference>
<dbReference type="GO" id="GO:0003677">
    <property type="term" value="F:DNA binding"/>
    <property type="evidence" value="ECO:0007669"/>
    <property type="project" value="UniProtKB-UniRule"/>
</dbReference>
<keyword evidence="1 3" id="KW-0238">DNA-binding</keyword>
<dbReference type="SUPFAM" id="SSF89447">
    <property type="entry name" value="AbrB/MazE/MraZ-like"/>
    <property type="match status" value="1"/>
</dbReference>
<evidence type="ECO:0000259" key="2">
    <source>
        <dbReference type="PROSITE" id="PS51740"/>
    </source>
</evidence>
<accession>A0A845SQ71</accession>
<name>A0A845SQ71_9FIRM</name>
<protein>
    <submittedName>
        <fullName evidence="3">AbrB/MazE/SpoVT family DNA-binding domain-containing protein</fullName>
    </submittedName>
</protein>
<proteinExistence type="predicted"/>
<dbReference type="PROSITE" id="PS51740">
    <property type="entry name" value="SPOVT_ABRB"/>
    <property type="match status" value="1"/>
</dbReference>
<organism evidence="3 4">
    <name type="scientific">Anaerotruncus colihominis</name>
    <dbReference type="NCBI Taxonomy" id="169435"/>
    <lineage>
        <taxon>Bacteria</taxon>
        <taxon>Bacillati</taxon>
        <taxon>Bacillota</taxon>
        <taxon>Clostridia</taxon>
        <taxon>Eubacteriales</taxon>
        <taxon>Oscillospiraceae</taxon>
        <taxon>Anaerotruncus</taxon>
    </lineage>
</organism>
<dbReference type="Pfam" id="PF04014">
    <property type="entry name" value="MazE_antitoxin"/>
    <property type="match status" value="1"/>
</dbReference>
<dbReference type="InterPro" id="IPR037914">
    <property type="entry name" value="SpoVT-AbrB_sf"/>
</dbReference>